<dbReference type="GO" id="GO:0003972">
    <property type="term" value="F:RNA ligase (ATP) activity"/>
    <property type="evidence" value="ECO:0007669"/>
    <property type="project" value="TreeGrafter"/>
</dbReference>
<organism evidence="2 3">
    <name type="scientific">Symbiodinium natans</name>
    <dbReference type="NCBI Taxonomy" id="878477"/>
    <lineage>
        <taxon>Eukaryota</taxon>
        <taxon>Sar</taxon>
        <taxon>Alveolata</taxon>
        <taxon>Dinophyceae</taxon>
        <taxon>Suessiales</taxon>
        <taxon>Symbiodiniaceae</taxon>
        <taxon>Symbiodinium</taxon>
    </lineage>
</organism>
<feature type="region of interest" description="Disordered" evidence="1">
    <location>
        <begin position="488"/>
        <end position="518"/>
    </location>
</feature>
<comment type="caution">
    <text evidence="2">The sequence shown here is derived from an EMBL/GenBank/DDBJ whole genome shotgun (WGS) entry which is preliminary data.</text>
</comment>
<proteinExistence type="predicted"/>
<dbReference type="Gene3D" id="3.40.50.300">
    <property type="entry name" value="P-loop containing nucleotide triphosphate hydrolases"/>
    <property type="match status" value="1"/>
</dbReference>
<dbReference type="SUPFAM" id="SSF52540">
    <property type="entry name" value="P-loop containing nucleoside triphosphate hydrolases"/>
    <property type="match status" value="1"/>
</dbReference>
<dbReference type="EMBL" id="CAJNDS010002712">
    <property type="protein sequence ID" value="CAE7570878.1"/>
    <property type="molecule type" value="Genomic_DNA"/>
</dbReference>
<feature type="region of interest" description="Disordered" evidence="1">
    <location>
        <begin position="27"/>
        <end position="62"/>
    </location>
</feature>
<dbReference type="AlphaFoldDB" id="A0A812UMX1"/>
<dbReference type="PANTHER" id="PTHR32004:SF1">
    <property type="entry name" value="TRNA LIGASE"/>
    <property type="match status" value="1"/>
</dbReference>
<evidence type="ECO:0000313" key="3">
    <source>
        <dbReference type="Proteomes" id="UP000604046"/>
    </source>
</evidence>
<accession>A0A812UMX1</accession>
<gene>
    <name evidence="2" type="ORF">SNAT2548_LOCUS32513</name>
</gene>
<name>A0A812UMX1_9DINO</name>
<reference evidence="2" key="1">
    <citation type="submission" date="2021-02" db="EMBL/GenBank/DDBJ databases">
        <authorList>
            <person name="Dougan E. K."/>
            <person name="Rhodes N."/>
            <person name="Thang M."/>
            <person name="Chan C."/>
        </authorList>
    </citation>
    <scope>NUCLEOTIDE SEQUENCE</scope>
</reference>
<feature type="compositionally biased region" description="Basic and acidic residues" evidence="1">
    <location>
        <begin position="27"/>
        <end position="45"/>
    </location>
</feature>
<sequence length="518" mass="57425">MAEEGKEEKAQEKAIARLSLAIRAILKIEEDPRPEPPLKRARADGDASPGDTSAVAGQRSPEDTVTPARCVCVMLLGMRGSGKTAVCNILHEVTGGAHIHYDEIGASSPKKGPRKAYTRELRAALARTLQATRHKKGESPEARQPIGEGDNFLLIDRTNILRSQRMDAIVEMQKLKWKQRGCRTLLVEFVHPNDEMGYALEGQLSKRYGDSHVGLCVSRIEQRGCAHHALKPSARLRTVLQKEAKAMEPVSPEEQRHFDRHVTLDVCLSPPETAAEITKVIRERGWLPTLGSSSDWSIKAELAWQLFTRAEERWRQGMGSERGTWLAQCRQAQAAEKAVAQAEAARARVAGRGQQQAKETFWKFDLPEVRRVLVNFPILPQTFTPAESTFIKLLQLPADGDMERSAQEQGLEKQTMEAMQDALEALRGETFEVKMTRILISETVALALVALPPVVPSANKVPHVVFGMRPGAPEWSVESMLEKVEAEKDSTGKKTVTCTELPTPRPVKGQIQLHHPAS</sequence>
<evidence type="ECO:0000256" key="1">
    <source>
        <dbReference type="SAM" id="MobiDB-lite"/>
    </source>
</evidence>
<keyword evidence="3" id="KW-1185">Reference proteome</keyword>
<dbReference type="Proteomes" id="UP000604046">
    <property type="component" value="Unassembled WGS sequence"/>
</dbReference>
<dbReference type="OrthoDB" id="433184at2759"/>
<evidence type="ECO:0000313" key="2">
    <source>
        <dbReference type="EMBL" id="CAE7570878.1"/>
    </source>
</evidence>
<dbReference type="PANTHER" id="PTHR32004">
    <property type="entry name" value="TRNA LIGASE"/>
    <property type="match status" value="1"/>
</dbReference>
<dbReference type="GO" id="GO:0006388">
    <property type="term" value="P:tRNA splicing, via endonucleolytic cleavage and ligation"/>
    <property type="evidence" value="ECO:0007669"/>
    <property type="project" value="TreeGrafter"/>
</dbReference>
<dbReference type="GO" id="GO:0005634">
    <property type="term" value="C:nucleus"/>
    <property type="evidence" value="ECO:0007669"/>
    <property type="project" value="TreeGrafter"/>
</dbReference>
<dbReference type="InterPro" id="IPR027417">
    <property type="entry name" value="P-loop_NTPase"/>
</dbReference>
<protein>
    <submittedName>
        <fullName evidence="2">Uncharacterized protein</fullName>
    </submittedName>
</protein>